<organism evidence="1 2">
    <name type="scientific">Parapedobacter pyrenivorans</name>
    <dbReference type="NCBI Taxonomy" id="1305674"/>
    <lineage>
        <taxon>Bacteria</taxon>
        <taxon>Pseudomonadati</taxon>
        <taxon>Bacteroidota</taxon>
        <taxon>Sphingobacteriia</taxon>
        <taxon>Sphingobacteriales</taxon>
        <taxon>Sphingobacteriaceae</taxon>
        <taxon>Parapedobacter</taxon>
    </lineage>
</organism>
<comment type="caution">
    <text evidence="1">The sequence shown here is derived from an EMBL/GenBank/DDBJ whole genome shotgun (WGS) entry which is preliminary data.</text>
</comment>
<keyword evidence="2" id="KW-1185">Reference proteome</keyword>
<reference evidence="1" key="1">
    <citation type="journal article" date="2014" name="Int. J. Syst. Evol. Microbiol.">
        <title>Complete genome sequence of Corynebacterium casei LMG S-19264T (=DSM 44701T), isolated from a smear-ripened cheese.</title>
        <authorList>
            <consortium name="US DOE Joint Genome Institute (JGI-PGF)"/>
            <person name="Walter F."/>
            <person name="Albersmeier A."/>
            <person name="Kalinowski J."/>
            <person name="Ruckert C."/>
        </authorList>
    </citation>
    <scope>NUCLEOTIDE SEQUENCE</scope>
    <source>
        <strain evidence="1">CGMCC 1.12195</strain>
    </source>
</reference>
<sequence length="86" mass="9540">MSITIIPGQWKKATKAPIIIMTKALRKKSSMPKRAITKTDIRMMVIPTITMPMTIVTVNTPTGSIAFITIRQAWVTMIPGLIRGTE</sequence>
<reference evidence="1" key="2">
    <citation type="submission" date="2020-09" db="EMBL/GenBank/DDBJ databases">
        <authorList>
            <person name="Sun Q."/>
            <person name="Zhou Y."/>
        </authorList>
    </citation>
    <scope>NUCLEOTIDE SEQUENCE</scope>
    <source>
        <strain evidence="1">CGMCC 1.12195</strain>
    </source>
</reference>
<evidence type="ECO:0000313" key="2">
    <source>
        <dbReference type="Proteomes" id="UP000660862"/>
    </source>
</evidence>
<proteinExistence type="predicted"/>
<dbReference type="AlphaFoldDB" id="A0A917HVN8"/>
<protein>
    <submittedName>
        <fullName evidence="1">Uncharacterized protein</fullName>
    </submittedName>
</protein>
<accession>A0A917HVN8</accession>
<name>A0A917HVN8_9SPHI</name>
<dbReference type="Proteomes" id="UP000660862">
    <property type="component" value="Unassembled WGS sequence"/>
</dbReference>
<gene>
    <name evidence="1" type="ORF">GCM10007415_30060</name>
</gene>
<dbReference type="EMBL" id="BMER01000003">
    <property type="protein sequence ID" value="GGG93193.1"/>
    <property type="molecule type" value="Genomic_DNA"/>
</dbReference>
<evidence type="ECO:0000313" key="1">
    <source>
        <dbReference type="EMBL" id="GGG93193.1"/>
    </source>
</evidence>